<evidence type="ECO:0000313" key="1">
    <source>
        <dbReference type="EMBL" id="MEI2454848.1"/>
    </source>
</evidence>
<dbReference type="RefSeq" id="WP_336131616.1">
    <property type="nucleotide sequence ID" value="NZ_JBANDL010000002.1"/>
</dbReference>
<keyword evidence="2" id="KW-1185">Reference proteome</keyword>
<protein>
    <submittedName>
        <fullName evidence="1">Uncharacterized protein</fullName>
    </submittedName>
</protein>
<reference evidence="1 2" key="1">
    <citation type="submission" date="2024-02" db="EMBL/GenBank/DDBJ databases">
        <title>Lysobacter Genome Sequencing and Mining.</title>
        <authorList>
            <person name="Bierman J."/>
            <person name="Walker M.C."/>
        </authorList>
    </citation>
    <scope>NUCLEOTIDE SEQUENCE [LARGE SCALE GENOMIC DNA]</scope>
    <source>
        <strain evidence="1 2">PB6250</strain>
    </source>
</reference>
<proteinExistence type="predicted"/>
<sequence length="107" mass="11331">MLCEICRLRPIELGRPLLIARPALAQPLDPVAGAAVRCIVQSSSDYEHVLSGFCALISAAKHDLVDAIPTISLANSVRLTTSRFAGGIQQAAEMCIQFGRASLCLPA</sequence>
<comment type="caution">
    <text evidence="1">The sequence shown here is derived from an EMBL/GenBank/DDBJ whole genome shotgun (WGS) entry which is preliminary data.</text>
</comment>
<accession>A0ABU8D1D8</accession>
<name>A0ABU8D1D8_9GAMM</name>
<organism evidence="1 2">
    <name type="scientific">Lysobacter firmicutimachus</name>
    <dbReference type="NCBI Taxonomy" id="1792846"/>
    <lineage>
        <taxon>Bacteria</taxon>
        <taxon>Pseudomonadati</taxon>
        <taxon>Pseudomonadota</taxon>
        <taxon>Gammaproteobacteria</taxon>
        <taxon>Lysobacterales</taxon>
        <taxon>Lysobacteraceae</taxon>
        <taxon>Lysobacter</taxon>
    </lineage>
</organism>
<gene>
    <name evidence="1" type="ORF">V2J18_09180</name>
</gene>
<dbReference type="Proteomes" id="UP001387215">
    <property type="component" value="Unassembled WGS sequence"/>
</dbReference>
<dbReference type="EMBL" id="JBANDL010000002">
    <property type="protein sequence ID" value="MEI2454848.1"/>
    <property type="molecule type" value="Genomic_DNA"/>
</dbReference>
<evidence type="ECO:0000313" key="2">
    <source>
        <dbReference type="Proteomes" id="UP001387215"/>
    </source>
</evidence>